<dbReference type="Gene3D" id="1.10.10.60">
    <property type="entry name" value="Homeodomain-like"/>
    <property type="match status" value="1"/>
</dbReference>
<dbReference type="InterPro" id="IPR018060">
    <property type="entry name" value="HTH_AraC"/>
</dbReference>
<dbReference type="SMART" id="SM00387">
    <property type="entry name" value="HATPase_c"/>
    <property type="match status" value="1"/>
</dbReference>
<evidence type="ECO:0000256" key="1">
    <source>
        <dbReference type="ARBA" id="ARBA00000085"/>
    </source>
</evidence>
<sequence>MENAFKKKRKLKRVPVSTAIKGRILLVKNRHIVIQNEKNATVFTFDKNGERFALIEGPNGKPIKNANSILRLKNGKTLIGTSKGAYLISDSTITKILSDQSIQFLSESGDGNIWFWLGEKKLICVSAIWEKIAEFPLDIFHKNILTNRIKIASINSSEALLASRDSGVYSLNFKSGKATQLTFNSLKASYNLDLINDNKGRIWLGTDGEGAFLFNKKEHTWTKVSAKLPKAIYDIYEDQAGNVLFGTNFGGVFLYKENFGPFDNPKKGNRRITDSRVLSICVDRNGQKWIGTDGFGIRKITESGETNTATPFLDLTGQKGFIQNIYESRKGNIWLSTYQQGIGLLDTTSLRIKKRFSFPRNIRSIAEDSTGNFLWLGTENGLFKMNKLNGKSERIRFQNDKQFGYKIPIKTILTDEKNRLWVGSEFRGLFRLTFSQDSITECIETSTVTFVRHLYNDLNGYLWITGKTNLFKIPIDNIPPEGKRKMYRFPHDKLKASFLDHNGELWISTERGLIKMDTLSGKAKRYSTYHGLQSLKFTRNAGDKTENGKIIFGGVLGLNEFHPDSLASNAVLPTISIEGMKVDGVSIFKNPAYKNTSLGDSTEYSLPFDYKSLSFEHSIPSLQRGGIFVEQRLIGLDSSWTETSKYDKITYGRLPPGTYKFQIRSTLNSEEISQIIFRINRPWWLSFWAFCLYTIAVGTIVYALHIYFSLKRKVKFEKIHNKRLNELSQLKLRFFTNISHELRTPLTLILGPVKRMANTEKDENKKQQLSVVERNADILLQTINELLDFNKIEAEKFSISAKRYKFDLLINNITQLFSEIAKSKSIDFRFENKIQTHTEFVCDKNVIEKVAINLISNAFKYTPDYGRITVSVYAQNGNMVLTVEDNGKGIKSDKLPHIFESFYQANHADSLLGSGIGLTFVKKLVEIHGGKISVQSELGLGTTFTVRFSALAIQTPEEKDPISITPTKHLFQGKNNEAEHFSISGKKQIMLVIDDNREIREFISSIFAESFDSVHAENGQEGFDLALKHNPDIIISDIMMPVLNGIGLCSKLKSNPITSHIPLIFLTAKTDNLSEIEGFKIGADGYIPKPFDENKLITVVSSVLTNRALLKKRYSHLTAQPNSTDSTEREKNDERFISLLTEQIFNLMDENNLTVENLTKEMAMSHSVLFKKCKYLTGMSLSKFIQKQRILRAATLLRKSGLTIKATMQKVGINDPKHFRDCFFKEIGMLPSEWKKG</sequence>
<evidence type="ECO:0000313" key="17">
    <source>
        <dbReference type="Proteomes" id="UP001348817"/>
    </source>
</evidence>
<dbReference type="CDD" id="cd17574">
    <property type="entry name" value="REC_OmpR"/>
    <property type="match status" value="1"/>
</dbReference>
<dbReference type="PANTHER" id="PTHR43547">
    <property type="entry name" value="TWO-COMPONENT HISTIDINE KINASE"/>
    <property type="match status" value="1"/>
</dbReference>
<dbReference type="KEGG" id="fax:FUAX_18600"/>
<dbReference type="InterPro" id="IPR009057">
    <property type="entry name" value="Homeodomain-like_sf"/>
</dbReference>
<evidence type="ECO:0000256" key="11">
    <source>
        <dbReference type="PROSITE-ProRule" id="PRU00169"/>
    </source>
</evidence>
<dbReference type="InterPro" id="IPR005467">
    <property type="entry name" value="His_kinase_dom"/>
</dbReference>
<dbReference type="InterPro" id="IPR011123">
    <property type="entry name" value="Y_Y_Y"/>
</dbReference>
<dbReference type="SUPFAM" id="SSF52172">
    <property type="entry name" value="CheY-like"/>
    <property type="match status" value="1"/>
</dbReference>
<dbReference type="SUPFAM" id="SSF47384">
    <property type="entry name" value="Homodimeric domain of signal transducing histidine kinase"/>
    <property type="match status" value="1"/>
</dbReference>
<dbReference type="InterPro" id="IPR015943">
    <property type="entry name" value="WD40/YVTN_repeat-like_dom_sf"/>
</dbReference>
<dbReference type="InterPro" id="IPR013783">
    <property type="entry name" value="Ig-like_fold"/>
</dbReference>
<dbReference type="GO" id="GO:0005524">
    <property type="term" value="F:ATP binding"/>
    <property type="evidence" value="ECO:0007669"/>
    <property type="project" value="UniProtKB-KW"/>
</dbReference>
<evidence type="ECO:0000259" key="15">
    <source>
        <dbReference type="PROSITE" id="PS50110"/>
    </source>
</evidence>
<evidence type="ECO:0000256" key="3">
    <source>
        <dbReference type="ARBA" id="ARBA00022553"/>
    </source>
</evidence>
<keyword evidence="7" id="KW-0067">ATP-binding</keyword>
<dbReference type="Pfam" id="PF00072">
    <property type="entry name" value="Response_reg"/>
    <property type="match status" value="1"/>
</dbReference>
<dbReference type="Gene3D" id="3.30.565.10">
    <property type="entry name" value="Histidine kinase-like ATPase, C-terminal domain"/>
    <property type="match status" value="1"/>
</dbReference>
<dbReference type="InterPro" id="IPR004358">
    <property type="entry name" value="Sig_transdc_His_kin-like_C"/>
</dbReference>
<feature type="domain" description="HTH araC/xylS-type" evidence="13">
    <location>
        <begin position="1134"/>
        <end position="1237"/>
    </location>
</feature>
<keyword evidence="12" id="KW-0812">Transmembrane</keyword>
<evidence type="ECO:0000256" key="4">
    <source>
        <dbReference type="ARBA" id="ARBA00022679"/>
    </source>
</evidence>
<evidence type="ECO:0000313" key="16">
    <source>
        <dbReference type="EMBL" id="BDD09428.1"/>
    </source>
</evidence>
<organism evidence="16 17">
    <name type="scientific">Fulvitalea axinellae</name>
    <dbReference type="NCBI Taxonomy" id="1182444"/>
    <lineage>
        <taxon>Bacteria</taxon>
        <taxon>Pseudomonadati</taxon>
        <taxon>Bacteroidota</taxon>
        <taxon>Cytophagia</taxon>
        <taxon>Cytophagales</taxon>
        <taxon>Persicobacteraceae</taxon>
        <taxon>Fulvitalea</taxon>
    </lineage>
</organism>
<dbReference type="Gene3D" id="2.130.10.10">
    <property type="entry name" value="YVTN repeat-like/Quinoprotein amine dehydrogenase"/>
    <property type="match status" value="2"/>
</dbReference>
<dbReference type="SMART" id="SM00448">
    <property type="entry name" value="REC"/>
    <property type="match status" value="1"/>
</dbReference>
<gene>
    <name evidence="16" type="ORF">FUAX_18600</name>
</gene>
<feature type="domain" description="Histidine kinase" evidence="14">
    <location>
        <begin position="737"/>
        <end position="952"/>
    </location>
</feature>
<dbReference type="CDD" id="cd00082">
    <property type="entry name" value="HisKA"/>
    <property type="match status" value="1"/>
</dbReference>
<proteinExistence type="predicted"/>
<evidence type="ECO:0000256" key="8">
    <source>
        <dbReference type="ARBA" id="ARBA00023012"/>
    </source>
</evidence>
<dbReference type="GO" id="GO:0000155">
    <property type="term" value="F:phosphorelay sensor kinase activity"/>
    <property type="evidence" value="ECO:0007669"/>
    <property type="project" value="InterPro"/>
</dbReference>
<dbReference type="InterPro" id="IPR001789">
    <property type="entry name" value="Sig_transdc_resp-reg_receiver"/>
</dbReference>
<dbReference type="Pfam" id="PF07495">
    <property type="entry name" value="Y_Y_Y"/>
    <property type="match status" value="1"/>
</dbReference>
<dbReference type="SMART" id="SM00388">
    <property type="entry name" value="HisKA"/>
    <property type="match status" value="1"/>
</dbReference>
<keyword evidence="6 16" id="KW-0418">Kinase</keyword>
<keyword evidence="4" id="KW-0808">Transferase</keyword>
<dbReference type="PANTHER" id="PTHR43547:SF2">
    <property type="entry name" value="HYBRID SIGNAL TRANSDUCTION HISTIDINE KINASE C"/>
    <property type="match status" value="1"/>
</dbReference>
<dbReference type="AlphaFoldDB" id="A0AAU9D0E7"/>
<evidence type="ECO:0000256" key="5">
    <source>
        <dbReference type="ARBA" id="ARBA00022741"/>
    </source>
</evidence>
<keyword evidence="9" id="KW-0805">Transcription regulation</keyword>
<evidence type="ECO:0000256" key="12">
    <source>
        <dbReference type="SAM" id="Phobius"/>
    </source>
</evidence>
<keyword evidence="8" id="KW-0902">Two-component regulatory system</keyword>
<dbReference type="InterPro" id="IPR011006">
    <property type="entry name" value="CheY-like_superfamily"/>
</dbReference>
<keyword evidence="12" id="KW-0472">Membrane</keyword>
<evidence type="ECO:0000256" key="7">
    <source>
        <dbReference type="ARBA" id="ARBA00022840"/>
    </source>
</evidence>
<dbReference type="SUPFAM" id="SSF63829">
    <property type="entry name" value="Calcium-dependent phosphotriesterase"/>
    <property type="match status" value="2"/>
</dbReference>
<dbReference type="InterPro" id="IPR036097">
    <property type="entry name" value="HisK_dim/P_sf"/>
</dbReference>
<dbReference type="Pfam" id="PF12833">
    <property type="entry name" value="HTH_18"/>
    <property type="match status" value="1"/>
</dbReference>
<dbReference type="Gene3D" id="2.60.40.10">
    <property type="entry name" value="Immunoglobulins"/>
    <property type="match status" value="1"/>
</dbReference>
<dbReference type="GO" id="GO:0003700">
    <property type="term" value="F:DNA-binding transcription factor activity"/>
    <property type="evidence" value="ECO:0007669"/>
    <property type="project" value="InterPro"/>
</dbReference>
<evidence type="ECO:0000256" key="6">
    <source>
        <dbReference type="ARBA" id="ARBA00022777"/>
    </source>
</evidence>
<dbReference type="PROSITE" id="PS50110">
    <property type="entry name" value="RESPONSE_REGULATORY"/>
    <property type="match status" value="1"/>
</dbReference>
<dbReference type="PRINTS" id="PR00344">
    <property type="entry name" value="BCTRLSENSOR"/>
</dbReference>
<dbReference type="CDD" id="cd00075">
    <property type="entry name" value="HATPase"/>
    <property type="match status" value="1"/>
</dbReference>
<keyword evidence="5" id="KW-0547">Nucleotide-binding</keyword>
<comment type="catalytic activity">
    <reaction evidence="1">
        <text>ATP + protein L-histidine = ADP + protein N-phospho-L-histidine.</text>
        <dbReference type="EC" id="2.7.13.3"/>
    </reaction>
</comment>
<evidence type="ECO:0000259" key="13">
    <source>
        <dbReference type="PROSITE" id="PS01124"/>
    </source>
</evidence>
<dbReference type="Pfam" id="PF02518">
    <property type="entry name" value="HATPase_c"/>
    <property type="match status" value="1"/>
</dbReference>
<dbReference type="InterPro" id="IPR036890">
    <property type="entry name" value="HATPase_C_sf"/>
</dbReference>
<name>A0AAU9D0E7_9BACT</name>
<dbReference type="SMART" id="SM00342">
    <property type="entry name" value="HTH_ARAC"/>
    <property type="match status" value="1"/>
</dbReference>
<dbReference type="FunFam" id="1.10.287.130:FF:000045">
    <property type="entry name" value="Two-component system sensor histidine kinase/response regulator"/>
    <property type="match status" value="1"/>
</dbReference>
<keyword evidence="12" id="KW-1133">Transmembrane helix</keyword>
<dbReference type="SUPFAM" id="SSF55874">
    <property type="entry name" value="ATPase domain of HSP90 chaperone/DNA topoisomerase II/histidine kinase"/>
    <property type="match status" value="1"/>
</dbReference>
<evidence type="ECO:0000256" key="10">
    <source>
        <dbReference type="ARBA" id="ARBA00023163"/>
    </source>
</evidence>
<protein>
    <recommendedName>
        <fullName evidence="2">histidine kinase</fullName>
        <ecNumber evidence="2">2.7.13.3</ecNumber>
    </recommendedName>
</protein>
<dbReference type="Pfam" id="PF00512">
    <property type="entry name" value="HisKA"/>
    <property type="match status" value="1"/>
</dbReference>
<dbReference type="EC" id="2.7.13.3" evidence="2"/>
<dbReference type="EMBL" id="AP025314">
    <property type="protein sequence ID" value="BDD09428.1"/>
    <property type="molecule type" value="Genomic_DNA"/>
</dbReference>
<feature type="transmembrane region" description="Helical" evidence="12">
    <location>
        <begin position="683"/>
        <end position="708"/>
    </location>
</feature>
<feature type="modified residue" description="4-aspartylphosphate" evidence="11">
    <location>
        <position position="1037"/>
    </location>
</feature>
<evidence type="ECO:0000259" key="14">
    <source>
        <dbReference type="PROSITE" id="PS50109"/>
    </source>
</evidence>
<dbReference type="InterPro" id="IPR003594">
    <property type="entry name" value="HATPase_dom"/>
</dbReference>
<accession>A0AAU9D0E7</accession>
<dbReference type="Gene3D" id="3.40.50.2300">
    <property type="match status" value="1"/>
</dbReference>
<dbReference type="InterPro" id="IPR003661">
    <property type="entry name" value="HisK_dim/P_dom"/>
</dbReference>
<evidence type="ECO:0000256" key="2">
    <source>
        <dbReference type="ARBA" id="ARBA00012438"/>
    </source>
</evidence>
<keyword evidence="10" id="KW-0804">Transcription</keyword>
<dbReference type="PROSITE" id="PS50109">
    <property type="entry name" value="HIS_KIN"/>
    <property type="match status" value="1"/>
</dbReference>
<reference evidence="16 17" key="1">
    <citation type="submission" date="2021-12" db="EMBL/GenBank/DDBJ databases">
        <title>Genome sequencing of bacteria with rrn-lacking chromosome and rrn-plasmid.</title>
        <authorList>
            <person name="Anda M."/>
            <person name="Iwasaki W."/>
        </authorList>
    </citation>
    <scope>NUCLEOTIDE SEQUENCE [LARGE SCALE GENOMIC DNA]</scope>
    <source>
        <strain evidence="16 17">DSM 100852</strain>
    </source>
</reference>
<feature type="domain" description="Response regulatory" evidence="15">
    <location>
        <begin position="989"/>
        <end position="1104"/>
    </location>
</feature>
<dbReference type="Gene3D" id="1.10.287.130">
    <property type="match status" value="1"/>
</dbReference>
<keyword evidence="17" id="KW-1185">Reference proteome</keyword>
<dbReference type="FunFam" id="3.30.565.10:FF:000037">
    <property type="entry name" value="Hybrid sensor histidine kinase/response regulator"/>
    <property type="match status" value="1"/>
</dbReference>
<dbReference type="SUPFAM" id="SSF46689">
    <property type="entry name" value="Homeodomain-like"/>
    <property type="match status" value="1"/>
</dbReference>
<dbReference type="PROSITE" id="PS01124">
    <property type="entry name" value="HTH_ARAC_FAMILY_2"/>
    <property type="match status" value="1"/>
</dbReference>
<evidence type="ECO:0000256" key="9">
    <source>
        <dbReference type="ARBA" id="ARBA00023015"/>
    </source>
</evidence>
<dbReference type="GO" id="GO:0043565">
    <property type="term" value="F:sequence-specific DNA binding"/>
    <property type="evidence" value="ECO:0007669"/>
    <property type="project" value="InterPro"/>
</dbReference>
<dbReference type="Proteomes" id="UP001348817">
    <property type="component" value="Chromosome"/>
</dbReference>
<keyword evidence="3 11" id="KW-0597">Phosphoprotein</keyword>